<dbReference type="SUPFAM" id="SSF81324">
    <property type="entry name" value="Voltage-gated potassium channels"/>
    <property type="match status" value="4"/>
</dbReference>
<dbReference type="InterPro" id="IPR044564">
    <property type="entry name" value="Na_chnl_inactivation_gate"/>
</dbReference>
<feature type="transmembrane region" description="Helical" evidence="10">
    <location>
        <begin position="444"/>
        <end position="472"/>
    </location>
</feature>
<dbReference type="OrthoDB" id="2984333at2759"/>
<keyword evidence="6" id="KW-0406">Ion transport</keyword>
<feature type="domain" description="Ion transport" evidence="11">
    <location>
        <begin position="917"/>
        <end position="1187"/>
    </location>
</feature>
<feature type="transmembrane region" description="Helical" evidence="10">
    <location>
        <begin position="257"/>
        <end position="284"/>
    </location>
</feature>
<evidence type="ECO:0000256" key="4">
    <source>
        <dbReference type="ARBA" id="ARBA00022882"/>
    </source>
</evidence>
<dbReference type="InterPro" id="IPR027359">
    <property type="entry name" value="Volt_channel_dom_sf"/>
</dbReference>
<keyword evidence="3 10" id="KW-0812">Transmembrane</keyword>
<feature type="transmembrane region" description="Helical" evidence="10">
    <location>
        <begin position="1268"/>
        <end position="1286"/>
    </location>
</feature>
<feature type="transmembrane region" description="Helical" evidence="10">
    <location>
        <begin position="594"/>
        <end position="614"/>
    </location>
</feature>
<feature type="transmembrane region" description="Helical" evidence="10">
    <location>
        <begin position="919"/>
        <end position="937"/>
    </location>
</feature>
<sequence length="1598" mass="182937">MGLRSLPCSFMALDTGSKGCTRLKSEHRHQEKQCAAAMSSTSNRFWEFWRSQRERGALQRRVDELRLEPSQLKLLLSNRGIRAELPKARMVSLLPPVDAEVFRRLTPESGVRCPEVTDQPKAAVHLESGKPLPFVYGTPPIHLLNTPLEELDPFYQSQKTFIVLDRGNIIHRFSAESSCYLLSPFSPVRRVAIKILLNSWFRLFILLTILANSLLSWFAQYIFTAIYTCEVIVKVMSRSFCMGRFTFLRDPWNWLDIMVITTGLLSSFVHMGKASVLMPVFLHLKMIAVYPGMRKTAEALVKSVKQLAGVFILTVSGLSILATIGLLLFMGSLSQKCVTTFSSNVTEPSFLDYNGNLSFITHIKRPGNYYYLSDHIDPLLCGNNSMAGACPEGYSCLSTGENPNYGFTSFDSFGWSLLSLFRLMTQDYWENLLQMVLRTSGKSYVILFALIFLPGCFCLISLIVAAVVVGFVERDEAGITEAKQKEEEFLQILEVMRRKDEQRSGGDSAADRKSHEHTAGPEQDRSSCFACWTAFANLCLKWNCCACWRWLKQRLQAFVTNPFFDLGAVICTVLNVIIFSMNHYPMTMTFEYKLILAELVFTVIFQVEVILRVLASDPYGYFKVGWNVFDFILFVISIITNFIVSYIYLSPVVRVFRLGRWWPSFNLWMKVVWSSMKALRNLTLILFIIVFMFSIVGEKLFRDDYNTNLYRISAEVQLPRWHQADFFHAFLVAVRILCGEWIETLWDCMEVSGQATCQIFYLMVMLIGNLLVLNLFLGLLLSSLNGDYFVPVENVENNIQIALNQIRNRLKIRTYKETEAVDRNKDHACVALDVVSSKQNASSKRASITETEPENEKEEKTQCVIEQKQEKEDESTPEPCCCDSCYRCCPFLDVDTSQGFGRGWAHFRTSCLFIADHKCFEVLIIIAILLSSVALVFEDVYLQQNPDMQDVLNKADQAFACLFLLEMLIKWIALGLKKYFSSFWCWLDFLILAVSVMAITGAGLGCSELGAGLSLRTLRTLRPLRALSRFQGPRVVLEVLAVSLRSMWSELLVFLVVWLFFSCSGVEMFGGQFSYCYNGTSKEQFLPDVVHNKSECMTLDDAVWINPYINFDNVAIGYLALLQVATFKGWLDIMYSAVDTNWVEEQPAYEANLYMYMYFINFIFIGCFFTISFFFRVFIDMLGQQRHKFGGKHFFMTEEQQKYSRVLGRLFSKTSVKSGHRPQNQCQAWLFDLVTNPFFEVFMVVMIFLNMVTMMVETDQQSLMKEMILYWIMFIFILIFLFEFLLKIISFRKHYFTCGWNILDFMVLNASILSLFLSHLFVKFFIPPMIFPMFRLARVCRILHLFHFTRRIRTLLLAFVMSLPALFNICFLLLVLMFTYSAFGMINFAYVNKEAMLDDMFNFETFANSIICMFVITTRAGWDGVLIPLLNKEPDCDLTGHCLSPAVGITFCTSYVLLSLLLVVQLYIAVILEAFNADNAENLPDNDLQMFYTTWMVFDPSASQVIQYSQLSDLCDSLQGPLRIPKPNTIKLARMHLPRLPGDKVHCLDILMALTAQAFGEPGERDALKARLEEESRTKSCPSNTVNVAEAPADASCV</sequence>
<feature type="transmembrane region" description="Helical" evidence="10">
    <location>
        <begin position="983"/>
        <end position="1004"/>
    </location>
</feature>
<dbReference type="Gene3D" id="1.10.287.70">
    <property type="match status" value="4"/>
</dbReference>
<evidence type="ECO:0000313" key="13">
    <source>
        <dbReference type="RefSeq" id="XP_055365944.1"/>
    </source>
</evidence>
<dbReference type="GO" id="GO:0001518">
    <property type="term" value="C:voltage-gated sodium channel complex"/>
    <property type="evidence" value="ECO:0007669"/>
    <property type="project" value="TreeGrafter"/>
</dbReference>
<feature type="transmembrane region" description="Helical" evidence="10">
    <location>
        <begin position="759"/>
        <end position="781"/>
    </location>
</feature>
<feature type="transmembrane region" description="Helical" evidence="10">
    <location>
        <begin position="1298"/>
        <end position="1318"/>
    </location>
</feature>
<feature type="transmembrane region" description="Helical" evidence="10">
    <location>
        <begin position="626"/>
        <end position="649"/>
    </location>
</feature>
<dbReference type="Pfam" id="PF00520">
    <property type="entry name" value="Ion_trans"/>
    <property type="match status" value="4"/>
</dbReference>
<evidence type="ECO:0000259" key="11">
    <source>
        <dbReference type="Pfam" id="PF00520"/>
    </source>
</evidence>
<organism evidence="12 13">
    <name type="scientific">Betta splendens</name>
    <name type="common">Siamese fighting fish</name>
    <dbReference type="NCBI Taxonomy" id="158456"/>
    <lineage>
        <taxon>Eukaryota</taxon>
        <taxon>Metazoa</taxon>
        <taxon>Chordata</taxon>
        <taxon>Craniata</taxon>
        <taxon>Vertebrata</taxon>
        <taxon>Euteleostomi</taxon>
        <taxon>Actinopterygii</taxon>
        <taxon>Neopterygii</taxon>
        <taxon>Teleostei</taxon>
        <taxon>Neoteleostei</taxon>
        <taxon>Acanthomorphata</taxon>
        <taxon>Anabantaria</taxon>
        <taxon>Anabantiformes</taxon>
        <taxon>Anabantoidei</taxon>
        <taxon>Osphronemidae</taxon>
        <taxon>Betta</taxon>
    </lineage>
</organism>
<evidence type="ECO:0000313" key="12">
    <source>
        <dbReference type="Proteomes" id="UP000515150"/>
    </source>
</evidence>
<feature type="transmembrane region" description="Helical" evidence="10">
    <location>
        <begin position="1238"/>
        <end position="1256"/>
    </location>
</feature>
<proteinExistence type="predicted"/>
<keyword evidence="8" id="KW-0407">Ion channel</keyword>
<keyword evidence="2" id="KW-0813">Transport</keyword>
<accession>A0A9W2XW33</accession>
<dbReference type="InterPro" id="IPR005821">
    <property type="entry name" value="Ion_trans_dom"/>
</dbReference>
<evidence type="ECO:0000256" key="7">
    <source>
        <dbReference type="ARBA" id="ARBA00023136"/>
    </source>
</evidence>
<comment type="subcellular location">
    <subcellularLocation>
        <location evidence="1">Membrane</location>
        <topology evidence="1">Multi-pass membrane protein</topology>
    </subcellularLocation>
</comment>
<feature type="transmembrane region" description="Helical" evidence="10">
    <location>
        <begin position="1051"/>
        <end position="1070"/>
    </location>
</feature>
<feature type="transmembrane region" description="Helical" evidence="10">
    <location>
        <begin position="1442"/>
        <end position="1468"/>
    </location>
</feature>
<feature type="transmembrane region" description="Helical" evidence="10">
    <location>
        <begin position="957"/>
        <end position="976"/>
    </location>
</feature>
<evidence type="ECO:0000256" key="2">
    <source>
        <dbReference type="ARBA" id="ARBA00022448"/>
    </source>
</evidence>
<keyword evidence="12" id="KW-1185">Reference proteome</keyword>
<feature type="domain" description="Ion transport" evidence="11">
    <location>
        <begin position="562"/>
        <end position="785"/>
    </location>
</feature>
<feature type="region of interest" description="Disordered" evidence="9">
    <location>
        <begin position="500"/>
        <end position="523"/>
    </location>
</feature>
<dbReference type="GO" id="GO:0005248">
    <property type="term" value="F:voltage-gated sodium channel activity"/>
    <property type="evidence" value="ECO:0007669"/>
    <property type="project" value="TreeGrafter"/>
</dbReference>
<feature type="domain" description="Ion transport" evidence="11">
    <location>
        <begin position="1237"/>
        <end position="1480"/>
    </location>
</feature>
<evidence type="ECO:0000256" key="6">
    <source>
        <dbReference type="ARBA" id="ARBA00023065"/>
    </source>
</evidence>
<feature type="transmembrane region" description="Helical" evidence="10">
    <location>
        <begin position="1406"/>
        <end position="1430"/>
    </location>
</feature>
<feature type="region of interest" description="Disordered" evidence="9">
    <location>
        <begin position="843"/>
        <end position="863"/>
    </location>
</feature>
<dbReference type="RefSeq" id="XP_055365944.1">
    <property type="nucleotide sequence ID" value="XM_055509969.1"/>
</dbReference>
<gene>
    <name evidence="13" type="primary">LOC114857373</name>
</gene>
<dbReference type="GO" id="GO:0086010">
    <property type="term" value="P:membrane depolarization during action potential"/>
    <property type="evidence" value="ECO:0007669"/>
    <property type="project" value="TreeGrafter"/>
</dbReference>
<keyword evidence="4" id="KW-0851">Voltage-gated channel</keyword>
<evidence type="ECO:0000256" key="8">
    <source>
        <dbReference type="ARBA" id="ARBA00023303"/>
    </source>
</evidence>
<dbReference type="Proteomes" id="UP000515150">
    <property type="component" value="Chromosome 6"/>
</dbReference>
<feature type="domain" description="Ion transport" evidence="11">
    <location>
        <begin position="209"/>
        <end position="475"/>
    </location>
</feature>
<keyword evidence="5 10" id="KW-1133">Transmembrane helix</keyword>
<feature type="transmembrane region" description="Helical" evidence="10">
    <location>
        <begin position="1355"/>
        <end position="1386"/>
    </location>
</feature>
<evidence type="ECO:0000256" key="10">
    <source>
        <dbReference type="SAM" id="Phobius"/>
    </source>
</evidence>
<protein>
    <submittedName>
        <fullName evidence="13">Sodium channel protein type 4 subunit alpha B-like</fullName>
    </submittedName>
</protein>
<evidence type="ECO:0000256" key="3">
    <source>
        <dbReference type="ARBA" id="ARBA00022692"/>
    </source>
</evidence>
<dbReference type="GO" id="GO:0019228">
    <property type="term" value="P:neuronal action potential"/>
    <property type="evidence" value="ECO:0007669"/>
    <property type="project" value="TreeGrafter"/>
</dbReference>
<dbReference type="KEGG" id="bspl:114857373"/>
<dbReference type="PANTHER" id="PTHR10037:SF223">
    <property type="entry name" value="SODIUM CHANNEL PROTEIN TYPE 4 SUBUNIT ALPHA"/>
    <property type="match status" value="1"/>
</dbReference>
<evidence type="ECO:0000256" key="9">
    <source>
        <dbReference type="SAM" id="MobiDB-lite"/>
    </source>
</evidence>
<feature type="transmembrane region" description="Helical" evidence="10">
    <location>
        <begin position="304"/>
        <end position="329"/>
    </location>
</feature>
<evidence type="ECO:0000256" key="1">
    <source>
        <dbReference type="ARBA" id="ARBA00004141"/>
    </source>
</evidence>
<feature type="transmembrane region" description="Helical" evidence="10">
    <location>
        <begin position="1155"/>
        <end position="1179"/>
    </location>
</feature>
<evidence type="ECO:0000256" key="5">
    <source>
        <dbReference type="ARBA" id="ARBA00022989"/>
    </source>
</evidence>
<dbReference type="GeneID" id="114857373"/>
<feature type="transmembrane region" description="Helical" evidence="10">
    <location>
        <begin position="678"/>
        <end position="696"/>
    </location>
</feature>
<feature type="transmembrane region" description="Helical" evidence="10">
    <location>
        <begin position="563"/>
        <end position="582"/>
    </location>
</feature>
<dbReference type="PANTHER" id="PTHR10037">
    <property type="entry name" value="VOLTAGE-GATED CATION CHANNEL CALCIUM AND SODIUM"/>
    <property type="match status" value="1"/>
</dbReference>
<keyword evidence="7 10" id="KW-0472">Membrane</keyword>
<dbReference type="Gene3D" id="1.10.238.10">
    <property type="entry name" value="EF-hand"/>
    <property type="match status" value="1"/>
</dbReference>
<reference evidence="13" key="1">
    <citation type="submission" date="2025-08" db="UniProtKB">
        <authorList>
            <consortium name="RefSeq"/>
        </authorList>
    </citation>
    <scope>IDENTIFICATION</scope>
</reference>
<dbReference type="InterPro" id="IPR043203">
    <property type="entry name" value="VGCC_Ca_Na"/>
</dbReference>
<dbReference type="Gene3D" id="1.20.120.350">
    <property type="entry name" value="Voltage-gated potassium channels. Chain C"/>
    <property type="match status" value="4"/>
</dbReference>
<dbReference type="CDD" id="cd13433">
    <property type="entry name" value="Na_channel_gate"/>
    <property type="match status" value="1"/>
</dbReference>
<name>A0A9W2XW33_BETSP</name>